<protein>
    <recommendedName>
        <fullName evidence="7">NADH-ubiquinone oxidoreductase chain 4</fullName>
        <ecNumber evidence="7">7.1.1.2</ecNumber>
    </recommendedName>
</protein>
<organism evidence="9">
    <name type="scientific">Amicula sp. isolate GU52X-4 cfCalB7</name>
    <dbReference type="NCBI Taxonomy" id="3003489"/>
    <lineage>
        <taxon>Eukaryota</taxon>
        <taxon>Sar</taxon>
        <taxon>Stramenopiles</taxon>
        <taxon>Ochrophyta</taxon>
        <taxon>Bacillariophyta</taxon>
        <taxon>Bacillariophyceae</taxon>
        <taxon>Bacillariophycidae</taxon>
        <taxon>Naviculales</taxon>
        <taxon>Naviculaceae</taxon>
        <taxon>Amicula</taxon>
    </lineage>
</organism>
<evidence type="ECO:0000256" key="3">
    <source>
        <dbReference type="ARBA" id="ARBA00009025"/>
    </source>
</evidence>
<sequence length="490" mass="55794">MLFEKSLLLYIFLFPLFGILILILIPNYEKKLLKLVALNSTFITFIFCLLLFSFFYKAIGSFQFIIKIFWLPVLNFNCTLGLDGISLFFLLLTTLLIPLCILTSWNSVSYNLKEFLIAFLILDFLLIGVFCILDLLLFYIFFESVLIPMFLIIGVWGSRERKILASYYFFLYTLFGSVLMLLSVLYISNQIGTTDYEVLLTYSFSKQEQIYLWFTFFLSFASKVPMIPFHLWLPEAHVEAPTAGSVILAGILLKLGTYGLIRFALPLFPQASFFFTPLVYAIAVIGIVYTSFTAIRQTDFKRIIAYTSIAHMNLVILGIFSFNVIGLEGAILQSLSHGFVASALFLVIGIVYDRYQTRLVQYYGGLASLMPIYITIFLFFTMANISFPGTSSFVGEFLILVGSFKVNSSITFFGATGVIIGAAYSLWLLNRIAFGNLKVQYINKFLDLNKREFFVFLPLIICTLVIGVYPNIFLNSINMSVNNLTELLYF</sequence>
<comment type="subcellular location">
    <subcellularLocation>
        <location evidence="2">Membrane</location>
        <topology evidence="2">Multi-pass membrane protein</topology>
    </subcellularLocation>
    <subcellularLocation>
        <location evidence="7">Mitochondrion membrane</location>
        <topology evidence="7">Multi-pass membrane protein</topology>
    </subcellularLocation>
</comment>
<evidence type="ECO:0000256" key="5">
    <source>
        <dbReference type="ARBA" id="ARBA00022989"/>
    </source>
</evidence>
<dbReference type="AlphaFoldDB" id="A0A9E8Z0X7"/>
<dbReference type="PANTHER" id="PTHR43507:SF1">
    <property type="entry name" value="NADH-UBIQUINONE OXIDOREDUCTASE CHAIN 4"/>
    <property type="match status" value="1"/>
</dbReference>
<keyword evidence="5 7" id="KW-1133">Transmembrane helix</keyword>
<keyword evidence="7" id="KW-0813">Transport</keyword>
<keyword evidence="6 7" id="KW-0472">Membrane</keyword>
<feature type="transmembrane region" description="Helical" evidence="7">
    <location>
        <begin position="271"/>
        <end position="292"/>
    </location>
</feature>
<feature type="transmembrane region" description="Helical" evidence="7">
    <location>
        <begin position="245"/>
        <end position="265"/>
    </location>
</feature>
<feature type="transmembrane region" description="Helical" evidence="7">
    <location>
        <begin position="32"/>
        <end position="52"/>
    </location>
</feature>
<dbReference type="GO" id="GO:0015990">
    <property type="term" value="P:electron transport coupled proton transport"/>
    <property type="evidence" value="ECO:0007669"/>
    <property type="project" value="TreeGrafter"/>
</dbReference>
<feature type="transmembrane region" description="Helical" evidence="7">
    <location>
        <begin position="211"/>
        <end position="233"/>
    </location>
</feature>
<feature type="transmembrane region" description="Helical" evidence="7">
    <location>
        <begin position="364"/>
        <end position="387"/>
    </location>
</feature>
<dbReference type="GO" id="GO:0042773">
    <property type="term" value="P:ATP synthesis coupled electron transport"/>
    <property type="evidence" value="ECO:0007669"/>
    <property type="project" value="InterPro"/>
</dbReference>
<accession>A0A9E8Z0X7</accession>
<keyword evidence="7" id="KW-0520">NAD</keyword>
<feature type="transmembrane region" description="Helical" evidence="7">
    <location>
        <begin position="304"/>
        <end position="325"/>
    </location>
</feature>
<feature type="transmembrane region" description="Helical" evidence="7">
    <location>
        <begin position="169"/>
        <end position="191"/>
    </location>
</feature>
<dbReference type="GO" id="GO:0008137">
    <property type="term" value="F:NADH dehydrogenase (ubiquinone) activity"/>
    <property type="evidence" value="ECO:0007669"/>
    <property type="project" value="UniProtKB-UniRule"/>
</dbReference>
<keyword evidence="4 7" id="KW-0812">Transmembrane</keyword>
<gene>
    <name evidence="9" type="primary">nad4</name>
</gene>
<feature type="domain" description="NADH:quinone oxidoreductase/Mrp antiporter transmembrane" evidence="8">
    <location>
        <begin position="134"/>
        <end position="412"/>
    </location>
</feature>
<dbReference type="PRINTS" id="PR01437">
    <property type="entry name" value="NUOXDRDTASE4"/>
</dbReference>
<evidence type="ECO:0000256" key="7">
    <source>
        <dbReference type="RuleBase" id="RU003297"/>
    </source>
</evidence>
<feature type="transmembrane region" description="Helical" evidence="7">
    <location>
        <begin position="115"/>
        <end position="133"/>
    </location>
</feature>
<dbReference type="GO" id="GO:0003954">
    <property type="term" value="F:NADH dehydrogenase activity"/>
    <property type="evidence" value="ECO:0007669"/>
    <property type="project" value="TreeGrafter"/>
</dbReference>
<evidence type="ECO:0000259" key="8">
    <source>
        <dbReference type="Pfam" id="PF00361"/>
    </source>
</evidence>
<keyword evidence="7" id="KW-0679">Respiratory chain</keyword>
<comment type="function">
    <text evidence="7">Core subunit of the mitochondrial membrane respiratory chain NADH dehydrogenase (Complex I) which catalyzes electron transfer from NADH through the respiratory chain, using ubiquinone as an electron acceptor. Essential for the catalytic activity and assembly of complex I.</text>
</comment>
<keyword evidence="7 9" id="KW-0496">Mitochondrion</keyword>
<dbReference type="GO" id="GO:0048039">
    <property type="term" value="F:ubiquinone binding"/>
    <property type="evidence" value="ECO:0007669"/>
    <property type="project" value="TreeGrafter"/>
</dbReference>
<geneLocation type="mitochondrion" evidence="9"/>
<feature type="transmembrane region" description="Helical" evidence="7">
    <location>
        <begin position="7"/>
        <end position="26"/>
    </location>
</feature>
<comment type="catalytic activity">
    <reaction evidence="7">
        <text>a ubiquinone + NADH + 5 H(+)(in) = a ubiquinol + NAD(+) + 4 H(+)(out)</text>
        <dbReference type="Rhea" id="RHEA:29091"/>
        <dbReference type="Rhea" id="RHEA-COMP:9565"/>
        <dbReference type="Rhea" id="RHEA-COMP:9566"/>
        <dbReference type="ChEBI" id="CHEBI:15378"/>
        <dbReference type="ChEBI" id="CHEBI:16389"/>
        <dbReference type="ChEBI" id="CHEBI:17976"/>
        <dbReference type="ChEBI" id="CHEBI:57540"/>
        <dbReference type="ChEBI" id="CHEBI:57945"/>
        <dbReference type="EC" id="7.1.1.2"/>
    </reaction>
</comment>
<reference evidence="9" key="1">
    <citation type="submission" date="2022-04" db="EMBL/GenBank/DDBJ databases">
        <title>A new insight into Amicula, a genus of tiny marine littoral diatoms with the description of two new tropical species and the largest mitogenome known for a stramenopile.</title>
        <authorList>
            <person name="Gastineau R."/>
            <person name="Li C."/>
            <person name="Ashworth M.P."/>
            <person name="Witkowski A."/>
            <person name="Turmel M."/>
            <person name="Gorecka E."/>
            <person name="Frankovich T.A."/>
            <person name="Wachnicka A."/>
            <person name="Lobban C.S."/>
            <person name="Theriot E.C."/>
            <person name="Otis C."/>
            <person name="Dabek P."/>
            <person name="Binczewska A."/>
            <person name="Lemieux C."/>
        </authorList>
    </citation>
    <scope>NUCLEOTIDE SEQUENCE</scope>
    <source>
        <strain evidence="9">GU52X-4 cfCalB7</strain>
    </source>
</reference>
<name>A0A9E8Z0X7_9STRA</name>
<feature type="transmembrane region" description="Helical" evidence="7">
    <location>
        <begin position="331"/>
        <end position="352"/>
    </location>
</feature>
<feature type="transmembrane region" description="Helical" evidence="7">
    <location>
        <begin position="453"/>
        <end position="474"/>
    </location>
</feature>
<dbReference type="InterPro" id="IPR001750">
    <property type="entry name" value="ND/Mrp_TM"/>
</dbReference>
<feature type="transmembrane region" description="Helical" evidence="7">
    <location>
        <begin position="88"/>
        <end position="108"/>
    </location>
</feature>
<evidence type="ECO:0000256" key="6">
    <source>
        <dbReference type="ARBA" id="ARBA00023136"/>
    </source>
</evidence>
<evidence type="ECO:0000256" key="4">
    <source>
        <dbReference type="ARBA" id="ARBA00022692"/>
    </source>
</evidence>
<feature type="transmembrane region" description="Helical" evidence="7">
    <location>
        <begin position="410"/>
        <end position="432"/>
    </location>
</feature>
<dbReference type="NCBIfam" id="TIGR01972">
    <property type="entry name" value="NDH_I_M"/>
    <property type="match status" value="1"/>
</dbReference>
<comment type="function">
    <text evidence="1">Core subunit of the mitochondrial membrane respiratory chain NADH dehydrogenase (Complex I) that is believed to belong to the minimal assembly required for catalysis. Complex I functions in the transfer of electrons from NADH to the respiratory chain. The immediate electron acceptor for the enzyme is believed to be ubiquinone.</text>
</comment>
<evidence type="ECO:0000313" key="9">
    <source>
        <dbReference type="EMBL" id="WAK85048.1"/>
    </source>
</evidence>
<evidence type="ECO:0000256" key="1">
    <source>
        <dbReference type="ARBA" id="ARBA00003257"/>
    </source>
</evidence>
<dbReference type="NCBIfam" id="NF004499">
    <property type="entry name" value="PRK05846.1-3"/>
    <property type="match status" value="1"/>
</dbReference>
<dbReference type="InterPro" id="IPR010227">
    <property type="entry name" value="NADH_Q_OxRdtase_chainM/4"/>
</dbReference>
<dbReference type="InterPro" id="IPR003918">
    <property type="entry name" value="NADH_UbQ_OxRdtase"/>
</dbReference>
<keyword evidence="7" id="KW-0830">Ubiquinone</keyword>
<dbReference type="Pfam" id="PF00361">
    <property type="entry name" value="Proton_antipo_M"/>
    <property type="match status" value="1"/>
</dbReference>
<keyword evidence="7" id="KW-0249">Electron transport</keyword>
<evidence type="ECO:0000256" key="2">
    <source>
        <dbReference type="ARBA" id="ARBA00004141"/>
    </source>
</evidence>
<dbReference type="EC" id="7.1.1.2" evidence="7"/>
<comment type="similarity">
    <text evidence="3 7">Belongs to the complex I subunit 4 family.</text>
</comment>
<dbReference type="EMBL" id="ON390794">
    <property type="protein sequence ID" value="WAK85048.1"/>
    <property type="molecule type" value="Genomic_DNA"/>
</dbReference>
<feature type="transmembrane region" description="Helical" evidence="7">
    <location>
        <begin position="139"/>
        <end position="157"/>
    </location>
</feature>
<dbReference type="GO" id="GO:0031966">
    <property type="term" value="C:mitochondrial membrane"/>
    <property type="evidence" value="ECO:0007669"/>
    <property type="project" value="UniProtKB-SubCell"/>
</dbReference>
<proteinExistence type="inferred from homology"/>
<dbReference type="PANTHER" id="PTHR43507">
    <property type="entry name" value="NADH-UBIQUINONE OXIDOREDUCTASE CHAIN 4"/>
    <property type="match status" value="1"/>
</dbReference>